<name>A0A1G6Z8T2_9ACTN</name>
<evidence type="ECO:0000313" key="6">
    <source>
        <dbReference type="Proteomes" id="UP000199034"/>
    </source>
</evidence>
<dbReference type="Proteomes" id="UP000199034">
    <property type="component" value="Unassembled WGS sequence"/>
</dbReference>
<proteinExistence type="predicted"/>
<dbReference type="InterPro" id="IPR053161">
    <property type="entry name" value="Ulvan_degrading_GH"/>
</dbReference>
<dbReference type="InterPro" id="IPR013783">
    <property type="entry name" value="Ig-like_fold"/>
</dbReference>
<dbReference type="Pfam" id="PF17132">
    <property type="entry name" value="Glyco_hydro_106"/>
    <property type="match status" value="1"/>
</dbReference>
<evidence type="ECO:0000259" key="3">
    <source>
        <dbReference type="Pfam" id="PF16640"/>
    </source>
</evidence>
<evidence type="ECO:0000256" key="2">
    <source>
        <dbReference type="SAM" id="SignalP"/>
    </source>
</evidence>
<feature type="chain" id="PRO_5039617194" evidence="2">
    <location>
        <begin position="26"/>
        <end position="1189"/>
    </location>
</feature>
<dbReference type="Gene3D" id="2.60.40.10">
    <property type="entry name" value="Immunoglobulins"/>
    <property type="match status" value="1"/>
</dbReference>
<dbReference type="InterPro" id="IPR054593">
    <property type="entry name" value="Beta-mannosidase-like_N2"/>
</dbReference>
<dbReference type="AlphaFoldDB" id="A0A1G6Z8T2"/>
<feature type="signal peptide" evidence="2">
    <location>
        <begin position="1"/>
        <end position="25"/>
    </location>
</feature>
<dbReference type="RefSeq" id="WP_090860243.1">
    <property type="nucleotide sequence ID" value="NZ_FMZM01000013.1"/>
</dbReference>
<keyword evidence="1" id="KW-0378">Hydrolase</keyword>
<organism evidence="5 6">
    <name type="scientific">Nocardioides lianchengensis</name>
    <dbReference type="NCBI Taxonomy" id="1045774"/>
    <lineage>
        <taxon>Bacteria</taxon>
        <taxon>Bacillati</taxon>
        <taxon>Actinomycetota</taxon>
        <taxon>Actinomycetes</taxon>
        <taxon>Propionibacteriales</taxon>
        <taxon>Nocardioidaceae</taxon>
        <taxon>Nocardioides</taxon>
    </lineage>
</organism>
<keyword evidence="6" id="KW-1185">Reference proteome</keyword>
<dbReference type="SUPFAM" id="SSF49785">
    <property type="entry name" value="Galactose-binding domain-like"/>
    <property type="match status" value="1"/>
</dbReference>
<sequence>MRRLRKRSVSLAATAVVGLGSITLATTTGTPAASAAADGASSSISADEFSTPDMTYRPGVRWWWSGGSIETDVLAEQLEYLASHGFGTVEINPYRVVPNVPDAQLQDIYTPAFYEKLEFAVAKADELGITVDLNMGSGWNANSQFTTIADSEGNLSLGRATLTGAQVKAGGIAVPALTKSLQYGAAVTPRFAPELARLQGVVVAKRTGTAGAVTGDARLFDDGATVWDQRVTLDVNDSHFVDASEISGTSFRLDPAVTAAMADGDSYEVVALWSLPAGASGAGTTTARPDWFTVDHMDAAKTLRYVNQWVGEANLSRIVSTYDNVRALFNDSLELHTDLYYNEGISALAKDAEHNGLGYDFSKYLPTVYRQNLNTAAYRPNTMGGSADSYLTYTTDSATTNRILADYRTLVGVKMAEGLRGFQKGSNSHGLLFRQQAYNPPMDVIGSAEYVDIPEDEQHDEYRLITASSGANLHDRNLVTAEQFTLGLTPMQNTLDTLRVGFDLMATGGVNNFFYHGLSYPYGKGSAQYGENGWAAFPTIGVNMTEDNTLAPYFGQLNAYASRLNYLMQQGDPSRDVAVYAPYNTRAVATGATPTLNANGYAWDVINDKSIQAADTTFADGRLSVNGGKASYDALVVHTSTVPVETMQSLLRLAEQGAPIVFYGALPNSQAGYADGRYAALDRQVATLANQVLLMGDAAYNPTSEASLASTLKRVVTPELTYDTNTEVRFTRRTLDDGGELTYLRNTSTTANTITVRADEKYENFYWLDQKTGEIHDADVRDGAVTFTLDPGKDPLGRGSTPSKPSNGIALLAEPAGVTIPAADLTPGLPDGVDRVAPASTLPVTAQSLTVSDDNLDGVLGGPVQTQTFTENVLGNWKDATYQGGTLRSVVSDGVYRATVDVTPEKGRRYVLDLGEVHTAARVTVNGQDAGSVIFAPYELDVTSLLKAGANQVEIAVTPRKKNRYFPAATNANGQYSMAAPQDAGLVGPLTLDVSPLAATSPAAVTAPRVTGTPVVGRTLTADPGTWDVAGVGFAYQWLRGGTPIAGATGSSYRVVTADAGRALAVRVTATKAGYGPGVAASRTATVARLGSTARVALSARKITAGQAVRVTVRVAAPGLAGPTGTVRVTRNGAVVRTVKLRAADRGVVTVRLPKLRRGTYRIAASYLGDAQVAPSRATAVRVKVRARR</sequence>
<dbReference type="GO" id="GO:0004553">
    <property type="term" value="F:hydrolase activity, hydrolyzing O-glycosyl compounds"/>
    <property type="evidence" value="ECO:0007669"/>
    <property type="project" value="UniProtKB-ARBA"/>
</dbReference>
<evidence type="ECO:0000259" key="4">
    <source>
        <dbReference type="Pfam" id="PF22666"/>
    </source>
</evidence>
<dbReference type="Pfam" id="PF16640">
    <property type="entry name" value="Big_3_5"/>
    <property type="match status" value="1"/>
</dbReference>
<feature type="domain" description="Beta-mannosidase-like galactose-binding" evidence="4">
    <location>
        <begin position="895"/>
        <end position="960"/>
    </location>
</feature>
<accession>A0A1G6Z8T2</accession>
<dbReference type="GO" id="GO:0005975">
    <property type="term" value="P:carbohydrate metabolic process"/>
    <property type="evidence" value="ECO:0007669"/>
    <property type="project" value="UniProtKB-ARBA"/>
</dbReference>
<dbReference type="Gene3D" id="2.60.40.2700">
    <property type="match status" value="1"/>
</dbReference>
<evidence type="ECO:0000313" key="5">
    <source>
        <dbReference type="EMBL" id="SDD98295.1"/>
    </source>
</evidence>
<dbReference type="PANTHER" id="PTHR36848:SF2">
    <property type="entry name" value="SECRETED PROTEIN"/>
    <property type="match status" value="1"/>
</dbReference>
<dbReference type="InterPro" id="IPR032109">
    <property type="entry name" value="Big_3_5"/>
</dbReference>
<dbReference type="Pfam" id="PF22666">
    <property type="entry name" value="Glyco_hydro_2_N2"/>
    <property type="match status" value="1"/>
</dbReference>
<reference evidence="6" key="1">
    <citation type="submission" date="2016-10" db="EMBL/GenBank/DDBJ databases">
        <authorList>
            <person name="Varghese N."/>
            <person name="Submissions S."/>
        </authorList>
    </citation>
    <scope>NUCLEOTIDE SEQUENCE [LARGE SCALE GENOMIC DNA]</scope>
    <source>
        <strain evidence="6">CGMCC 4.6858</strain>
    </source>
</reference>
<keyword evidence="2" id="KW-0732">Signal</keyword>
<dbReference type="STRING" id="1045774.SAMN05421872_11330"/>
<dbReference type="Gene3D" id="2.60.120.260">
    <property type="entry name" value="Galactose-binding domain-like"/>
    <property type="match status" value="1"/>
</dbReference>
<gene>
    <name evidence="5" type="ORF">SAMN05421872_11330</name>
</gene>
<protein>
    <submittedName>
        <fullName evidence="5">Alpha-L-rhamnosidase</fullName>
    </submittedName>
</protein>
<evidence type="ECO:0000256" key="1">
    <source>
        <dbReference type="ARBA" id="ARBA00022801"/>
    </source>
</evidence>
<dbReference type="PANTHER" id="PTHR36848">
    <property type="entry name" value="DNA-BINDING PROTEIN (PUTATIVE SECRETED PROTEIN)-RELATED"/>
    <property type="match status" value="1"/>
</dbReference>
<feature type="domain" description="Bacterial Ig-like" evidence="3">
    <location>
        <begin position="1099"/>
        <end position="1185"/>
    </location>
</feature>
<dbReference type="OrthoDB" id="9761519at2"/>
<dbReference type="InterPro" id="IPR008979">
    <property type="entry name" value="Galactose-bd-like_sf"/>
</dbReference>
<dbReference type="EMBL" id="FMZM01000013">
    <property type="protein sequence ID" value="SDD98295.1"/>
    <property type="molecule type" value="Genomic_DNA"/>
</dbReference>
<dbReference type="NCBIfam" id="NF045579">
    <property type="entry name" value="rhamnoside_JR"/>
    <property type="match status" value="1"/>
</dbReference>